<evidence type="ECO:0008006" key="4">
    <source>
        <dbReference type="Google" id="ProtNLM"/>
    </source>
</evidence>
<feature type="compositionally biased region" description="Acidic residues" evidence="1">
    <location>
        <begin position="85"/>
        <end position="132"/>
    </location>
</feature>
<gene>
    <name evidence="2" type="ordered locus">GDI3463</name>
</gene>
<reference evidence="2 3" key="1">
    <citation type="journal article" date="2009" name="BMC Genomics">
        <title>Complete genome sequence of the sugarcane nitrogen-fixing endophyte Gluconacetobacter diazotrophicus Pal5.</title>
        <authorList>
            <person name="Bertalan M."/>
            <person name="Albano R."/>
            <person name="Padua V."/>
            <person name="Rouws L."/>
            <person name="Rojas C."/>
            <person name="Hemerly A."/>
            <person name="Teixeira K."/>
            <person name="Schwab S."/>
            <person name="Araujo J."/>
            <person name="Oliveira A."/>
            <person name="Franca L."/>
            <person name="Magalhaes V."/>
            <person name="Alqueres S."/>
            <person name="Cardoso A."/>
            <person name="Almeida W."/>
            <person name="Loureiro M.M."/>
            <person name="Nogueira E."/>
            <person name="Cidade D."/>
            <person name="Oliveira D."/>
            <person name="Simao T."/>
            <person name="Macedo J."/>
            <person name="Valadao A."/>
            <person name="Dreschsel M."/>
            <person name="Freitas F."/>
            <person name="Vidal M."/>
            <person name="Guedes H."/>
            <person name="Rodrigues E."/>
            <person name="Meneses C."/>
            <person name="Brioso P."/>
            <person name="Pozzer L."/>
            <person name="Figueiredo D."/>
            <person name="Montano H."/>
            <person name="Junior J."/>
            <person name="Filho G."/>
            <person name="Flores V."/>
            <person name="Ferreira B."/>
            <person name="Branco A."/>
            <person name="Gonzalez P."/>
            <person name="Guillobel H."/>
            <person name="Lemos M."/>
            <person name="Seibel L."/>
            <person name="Macedo J."/>
            <person name="Alves-Ferreira M."/>
            <person name="Sachetto-Martins G."/>
            <person name="Coelho A."/>
            <person name="Santos E."/>
            <person name="Amaral G."/>
            <person name="Neves A."/>
            <person name="Pacheco A.B."/>
            <person name="Carvalho D."/>
            <person name="Lery L."/>
            <person name="Bisch P."/>
            <person name="Rossle S.C."/>
            <person name="Urmenyi T."/>
            <person name="Kruger W.V."/>
            <person name="Martins O."/>
            <person name="Baldani J.I."/>
            <person name="Ferreira P.C."/>
        </authorList>
    </citation>
    <scope>NUCLEOTIDE SEQUENCE [LARGE SCALE GENOMIC DNA]</scope>
    <source>
        <strain evidence="3">ATCC 49037 / DSM 5601 / CCUG 37298 / CIP 103539 / LMG 7603 / PAl5</strain>
    </source>
</reference>
<dbReference type="Pfam" id="PF09538">
    <property type="entry name" value="FYDLN_acid"/>
    <property type="match status" value="1"/>
</dbReference>
<evidence type="ECO:0000256" key="1">
    <source>
        <dbReference type="SAM" id="MobiDB-lite"/>
    </source>
</evidence>
<proteinExistence type="predicted"/>
<organism evidence="2 3">
    <name type="scientific">Gluconacetobacter diazotrophicus (strain ATCC 49037 / DSM 5601 / CCUG 37298 / CIP 103539 / LMG 7603 / PAl5)</name>
    <dbReference type="NCBI Taxonomy" id="272568"/>
    <lineage>
        <taxon>Bacteria</taxon>
        <taxon>Pseudomonadati</taxon>
        <taxon>Pseudomonadota</taxon>
        <taxon>Alphaproteobacteria</taxon>
        <taxon>Acetobacterales</taxon>
        <taxon>Acetobacteraceae</taxon>
        <taxon>Gluconacetobacter</taxon>
    </lineage>
</organism>
<evidence type="ECO:0000313" key="3">
    <source>
        <dbReference type="Proteomes" id="UP000001176"/>
    </source>
</evidence>
<evidence type="ECO:0000313" key="2">
    <source>
        <dbReference type="EMBL" id="CAP57406.1"/>
    </source>
</evidence>
<dbReference type="NCBIfam" id="TIGR02300">
    <property type="entry name" value="FYDLN_acid"/>
    <property type="match status" value="1"/>
</dbReference>
<dbReference type="InterPro" id="IPR012644">
    <property type="entry name" value="CHP02300_FYDLN_acid"/>
</dbReference>
<feature type="region of interest" description="Disordered" evidence="1">
    <location>
        <begin position="57"/>
        <end position="132"/>
    </location>
</feature>
<dbReference type="KEGG" id="gdi:GDI3463"/>
<dbReference type="AlphaFoldDB" id="A9H470"/>
<keyword evidence="3" id="KW-1185">Reference proteome</keyword>
<sequence length="132" mass="14690">MGLRPVPLFRRSFCPTPFRIDRFKMAQPTLGTKRVCVSCSARFYDLNKSPVICPKCGTEQPADVPRLRRAPDVVPDTQKPAKGEDDIDNAVELDDEDAGDDDVMEDTSDLDDDDDEISADIDVSTDSDENDH</sequence>
<dbReference type="EMBL" id="AM889285">
    <property type="protein sequence ID" value="CAP57406.1"/>
    <property type="molecule type" value="Genomic_DNA"/>
</dbReference>
<name>A9H470_GLUDA</name>
<protein>
    <recommendedName>
        <fullName evidence="4">TIGR02300 family protein</fullName>
    </recommendedName>
</protein>
<accession>A9H470</accession>
<dbReference type="Proteomes" id="UP000001176">
    <property type="component" value="Chromosome"/>
</dbReference>